<name>A0A517P0F1_9BACT</name>
<keyword evidence="2" id="KW-0677">Repeat</keyword>
<proteinExistence type="predicted"/>
<dbReference type="InterPro" id="IPR015943">
    <property type="entry name" value="WD40/YVTN_repeat-like_dom_sf"/>
</dbReference>
<accession>A0A517P0F1</accession>
<dbReference type="PANTHER" id="PTHR44019:SF8">
    <property type="entry name" value="POC1 CENTRIOLAR PROTEIN HOMOLOG"/>
    <property type="match status" value="1"/>
</dbReference>
<dbReference type="PANTHER" id="PTHR44019">
    <property type="entry name" value="WD REPEAT-CONTAINING PROTEIN 55"/>
    <property type="match status" value="1"/>
</dbReference>
<evidence type="ECO:0000256" key="2">
    <source>
        <dbReference type="ARBA" id="ARBA00022737"/>
    </source>
</evidence>
<evidence type="ECO:0000313" key="4">
    <source>
        <dbReference type="EMBL" id="QDT12855.1"/>
    </source>
</evidence>
<evidence type="ECO:0000256" key="3">
    <source>
        <dbReference type="SAM" id="MobiDB-lite"/>
    </source>
</evidence>
<evidence type="ECO:0000256" key="1">
    <source>
        <dbReference type="ARBA" id="ARBA00022574"/>
    </source>
</evidence>
<evidence type="ECO:0000313" key="5">
    <source>
        <dbReference type="Proteomes" id="UP000319817"/>
    </source>
</evidence>
<feature type="region of interest" description="Disordered" evidence="3">
    <location>
        <begin position="331"/>
        <end position="421"/>
    </location>
</feature>
<dbReference type="Pfam" id="PF00400">
    <property type="entry name" value="WD40"/>
    <property type="match status" value="2"/>
</dbReference>
<dbReference type="Gene3D" id="2.130.10.10">
    <property type="entry name" value="YVTN repeat-like/Quinoprotein amine dehydrogenase"/>
    <property type="match status" value="2"/>
</dbReference>
<dbReference type="SUPFAM" id="SSF50978">
    <property type="entry name" value="WD40 repeat-like"/>
    <property type="match status" value="1"/>
</dbReference>
<gene>
    <name evidence="4" type="ORF">K239x_48670</name>
</gene>
<dbReference type="InterPro" id="IPR050505">
    <property type="entry name" value="WDR55/POC1"/>
</dbReference>
<dbReference type="EMBL" id="CP036526">
    <property type="protein sequence ID" value="QDT12855.1"/>
    <property type="molecule type" value="Genomic_DNA"/>
</dbReference>
<dbReference type="SMART" id="SM00320">
    <property type="entry name" value="WD40"/>
    <property type="match status" value="4"/>
</dbReference>
<dbReference type="InterPro" id="IPR001680">
    <property type="entry name" value="WD40_rpt"/>
</dbReference>
<dbReference type="Proteomes" id="UP000319817">
    <property type="component" value="Chromosome"/>
</dbReference>
<reference evidence="4 5" key="1">
    <citation type="submission" date="2019-02" db="EMBL/GenBank/DDBJ databases">
        <title>Deep-cultivation of Planctomycetes and their phenomic and genomic characterization uncovers novel biology.</title>
        <authorList>
            <person name="Wiegand S."/>
            <person name="Jogler M."/>
            <person name="Boedeker C."/>
            <person name="Pinto D."/>
            <person name="Vollmers J."/>
            <person name="Rivas-Marin E."/>
            <person name="Kohn T."/>
            <person name="Peeters S.H."/>
            <person name="Heuer A."/>
            <person name="Rast P."/>
            <person name="Oberbeckmann S."/>
            <person name="Bunk B."/>
            <person name="Jeske O."/>
            <person name="Meyerdierks A."/>
            <person name="Storesund J.E."/>
            <person name="Kallscheuer N."/>
            <person name="Luecker S."/>
            <person name="Lage O.M."/>
            <person name="Pohl T."/>
            <person name="Merkel B.J."/>
            <person name="Hornburger P."/>
            <person name="Mueller R.-W."/>
            <person name="Bruemmer F."/>
            <person name="Labrenz M."/>
            <person name="Spormann A.M."/>
            <person name="Op den Camp H."/>
            <person name="Overmann J."/>
            <person name="Amann R."/>
            <person name="Jetten M.S.M."/>
            <person name="Mascher T."/>
            <person name="Medema M.H."/>
            <person name="Devos D.P."/>
            <person name="Kaster A.-K."/>
            <person name="Ovreas L."/>
            <person name="Rohde M."/>
            <person name="Galperin M.Y."/>
            <person name="Jogler C."/>
        </authorList>
    </citation>
    <scope>NUCLEOTIDE SEQUENCE [LARGE SCALE GENOMIC DNA]</scope>
    <source>
        <strain evidence="4 5">K23_9</strain>
    </source>
</reference>
<feature type="compositionally biased region" description="Basic and acidic residues" evidence="3">
    <location>
        <begin position="338"/>
        <end position="377"/>
    </location>
</feature>
<dbReference type="AlphaFoldDB" id="A0A517P0F1"/>
<dbReference type="OrthoDB" id="270242at2"/>
<sequence>MNLRAILVSIPCPATVKVMFLQRSLVCIATIVFFNAQTRAADPPKEEADQPSVWVTSIAQIGTSEQFVASTANGLLLRESTVTSFDASDPTKLSPLYTHPAAAWCVDSTDDGQTIASVDYRGNLVIYDVASKKPTTHEKAFERWCQALLISPDNQLVVAGNEAGKLMTWDIQAAKVGKSIELDEHAITGLAFSSDKKLLAASDGAGHVHLLKWPSLEEAGKIEVSKETVWCVAFADNDQSLICGSSDRNLYRCDAKADAKPETIAKGKDWITRIAISHNGQVAASEVGGRLHFPSAGGTVSMDAKSGVWALCWNGDQQLIAGTRKHGLITAGQSWKWTEPKKPEPKKPEGKAEQKKPAADEPAKDSTPETKTDDKKKAAAKPGKEQPAGKSSDAKTTGGKEKDAEKEDAEKKNADKEAPAK</sequence>
<keyword evidence="5" id="KW-1185">Reference proteome</keyword>
<organism evidence="4 5">
    <name type="scientific">Stieleria marina</name>
    <dbReference type="NCBI Taxonomy" id="1930275"/>
    <lineage>
        <taxon>Bacteria</taxon>
        <taxon>Pseudomonadati</taxon>
        <taxon>Planctomycetota</taxon>
        <taxon>Planctomycetia</taxon>
        <taxon>Pirellulales</taxon>
        <taxon>Pirellulaceae</taxon>
        <taxon>Stieleria</taxon>
    </lineage>
</organism>
<feature type="compositionally biased region" description="Basic and acidic residues" evidence="3">
    <location>
        <begin position="398"/>
        <end position="421"/>
    </location>
</feature>
<dbReference type="InterPro" id="IPR036322">
    <property type="entry name" value="WD40_repeat_dom_sf"/>
</dbReference>
<protein>
    <submittedName>
        <fullName evidence="4">WD domain, G-beta repeat</fullName>
    </submittedName>
</protein>
<keyword evidence="1" id="KW-0853">WD repeat</keyword>